<evidence type="ECO:0000313" key="2">
    <source>
        <dbReference type="Proteomes" id="UP000027850"/>
    </source>
</evidence>
<dbReference type="Proteomes" id="UP000027850">
    <property type="component" value="Unassembled WGS sequence"/>
</dbReference>
<evidence type="ECO:0000313" key="1">
    <source>
        <dbReference type="EMBL" id="KDS37836.1"/>
    </source>
</evidence>
<dbReference type="EMBL" id="JNHK01000088">
    <property type="protein sequence ID" value="KDS37836.1"/>
    <property type="molecule type" value="Genomic_DNA"/>
</dbReference>
<sequence>MLMDNLLKQRFFRLLLEYPQSKVSVSELTEAIEELANHLADFSMNEQDYSVLLRYFSFGLNRLKSHRVQFEQGEKCPIVAYR</sequence>
<dbReference type="AlphaFoldDB" id="A0AB34L8X2"/>
<organism evidence="1 2">
    <name type="scientific">Parabacteroides distasonis str. 3776 D15 i</name>
    <dbReference type="NCBI Taxonomy" id="1339342"/>
    <lineage>
        <taxon>Bacteria</taxon>
        <taxon>Pseudomonadati</taxon>
        <taxon>Bacteroidota</taxon>
        <taxon>Bacteroidia</taxon>
        <taxon>Bacteroidales</taxon>
        <taxon>Tannerellaceae</taxon>
        <taxon>Parabacteroides</taxon>
    </lineage>
</organism>
<accession>A0AB34L8X2</accession>
<name>A0AB34L8X2_PARDI</name>
<gene>
    <name evidence="1" type="ORF">M091_0272</name>
</gene>
<comment type="caution">
    <text evidence="1">The sequence shown here is derived from an EMBL/GenBank/DDBJ whole genome shotgun (WGS) entry which is preliminary data.</text>
</comment>
<reference evidence="1 2" key="1">
    <citation type="submission" date="2014-04" db="EMBL/GenBank/DDBJ databases">
        <authorList>
            <person name="Sears C."/>
            <person name="Carroll K."/>
            <person name="Sack B.R."/>
            <person name="Qadri F."/>
            <person name="Myers L.L."/>
            <person name="Chung G.-T."/>
            <person name="Escheverria P."/>
            <person name="Fraser C.M."/>
            <person name="Sadzewicz L."/>
            <person name="Shefchek K.A."/>
            <person name="Tallon L."/>
            <person name="Das S.P."/>
            <person name="Daugherty S."/>
            <person name="Mongodin E.F."/>
        </authorList>
    </citation>
    <scope>NUCLEOTIDE SEQUENCE [LARGE SCALE GENOMIC DNA]</scope>
    <source>
        <strain evidence="1 2">3776 D15 i</strain>
    </source>
</reference>
<protein>
    <submittedName>
        <fullName evidence="1">Uncharacterized protein</fullName>
    </submittedName>
</protein>
<proteinExistence type="predicted"/>